<evidence type="ECO:0000256" key="1">
    <source>
        <dbReference type="ARBA" id="ARBA00022679"/>
    </source>
</evidence>
<sequence>MSKVSAPLALRPRIEADVPRAAMVLSAGLGRRMRPLTATRPKPLIQVAGRPLIDYSFDSLVRAGVGEAVVNTHYLADQVEAHVKRVPAGLAIHLSDERQQLLETGGGVKKALDLIDADPFLILNSDNILMDGPCDTLSLLAQRWDPEAMDALLLLVPLSRANGYDGRGDFHMTQSGELTRRQGSRVAPFVYSGAQIIKKSAFQGTPDGKFSLNVVFDKLLEEGRLYGFAHQGGWYHVGTPEAVPDTEARLRGE</sequence>
<dbReference type="Proteomes" id="UP000011717">
    <property type="component" value="Unassembled WGS sequence"/>
</dbReference>
<comment type="caution">
    <text evidence="4">The sequence shown here is derived from an EMBL/GenBank/DDBJ whole genome shotgun (WGS) entry which is preliminary data.</text>
</comment>
<keyword evidence="2" id="KW-0548">Nucleotidyltransferase</keyword>
<evidence type="ECO:0000313" key="5">
    <source>
        <dbReference type="Proteomes" id="UP000011717"/>
    </source>
</evidence>
<dbReference type="SUPFAM" id="SSF53448">
    <property type="entry name" value="Nucleotide-diphospho-sugar transferases"/>
    <property type="match status" value="1"/>
</dbReference>
<dbReference type="CDD" id="cd06422">
    <property type="entry name" value="NTP_transferase_like_1"/>
    <property type="match status" value="1"/>
</dbReference>
<accession>M2SAC2</accession>
<protein>
    <submittedName>
        <fullName evidence="4">Nucleotidyltransferase</fullName>
    </submittedName>
</protein>
<dbReference type="InterPro" id="IPR005835">
    <property type="entry name" value="NTP_transferase_dom"/>
</dbReference>
<proteinExistence type="predicted"/>
<dbReference type="Gene3D" id="3.90.550.10">
    <property type="entry name" value="Spore Coat Polysaccharide Biosynthesis Protein SpsA, Chain A"/>
    <property type="match status" value="1"/>
</dbReference>
<organism evidence="4 5">
    <name type="scientific">Pacificimonas flava</name>
    <dbReference type="NCBI Taxonomy" id="1234595"/>
    <lineage>
        <taxon>Bacteria</taxon>
        <taxon>Pseudomonadati</taxon>
        <taxon>Pseudomonadota</taxon>
        <taxon>Alphaproteobacteria</taxon>
        <taxon>Sphingomonadales</taxon>
        <taxon>Sphingosinicellaceae</taxon>
        <taxon>Pacificimonas</taxon>
    </lineage>
</organism>
<evidence type="ECO:0000313" key="4">
    <source>
        <dbReference type="EMBL" id="EMD82310.1"/>
    </source>
</evidence>
<keyword evidence="5" id="KW-1185">Reference proteome</keyword>
<dbReference type="PANTHER" id="PTHR43584:SF8">
    <property type="entry name" value="N-ACETYLMURAMATE ALPHA-1-PHOSPHATE URIDYLYLTRANSFERASE"/>
    <property type="match status" value="1"/>
</dbReference>
<name>M2SAC2_9SPHN</name>
<dbReference type="AlphaFoldDB" id="M2SAC2"/>
<dbReference type="GO" id="GO:0016779">
    <property type="term" value="F:nucleotidyltransferase activity"/>
    <property type="evidence" value="ECO:0007669"/>
    <property type="project" value="UniProtKB-KW"/>
</dbReference>
<keyword evidence="1 4" id="KW-0808">Transferase</keyword>
<reference evidence="4 5" key="1">
    <citation type="journal article" date="2013" name="Genome Announc.">
        <title>Draft Genome Sequence of Strain JLT2015T, Belonging to the Family Sphingomonadaceae of the Alphaproteobacteria.</title>
        <authorList>
            <person name="Tang K."/>
            <person name="Liu K."/>
            <person name="Li S."/>
            <person name="Jiao N."/>
        </authorList>
    </citation>
    <scope>NUCLEOTIDE SEQUENCE [LARGE SCALE GENOMIC DNA]</scope>
    <source>
        <strain evidence="4 5">JLT2015</strain>
    </source>
</reference>
<gene>
    <name evidence="4" type="ORF">C725_2348</name>
</gene>
<feature type="domain" description="Nucleotidyl transferase" evidence="3">
    <location>
        <begin position="22"/>
        <end position="164"/>
    </location>
</feature>
<dbReference type="EMBL" id="AMRV01000008">
    <property type="protein sequence ID" value="EMD82310.1"/>
    <property type="molecule type" value="Genomic_DNA"/>
</dbReference>
<evidence type="ECO:0000259" key="3">
    <source>
        <dbReference type="Pfam" id="PF00483"/>
    </source>
</evidence>
<dbReference type="InterPro" id="IPR050065">
    <property type="entry name" value="GlmU-like"/>
</dbReference>
<dbReference type="PANTHER" id="PTHR43584">
    <property type="entry name" value="NUCLEOTIDYL TRANSFERASE"/>
    <property type="match status" value="1"/>
</dbReference>
<dbReference type="RefSeq" id="WP_008603096.1">
    <property type="nucleotide sequence ID" value="NZ_AMRV01000008.1"/>
</dbReference>
<dbReference type="Pfam" id="PF00483">
    <property type="entry name" value="NTP_transferase"/>
    <property type="match status" value="1"/>
</dbReference>
<evidence type="ECO:0000256" key="2">
    <source>
        <dbReference type="ARBA" id="ARBA00022695"/>
    </source>
</evidence>
<dbReference type="InterPro" id="IPR029044">
    <property type="entry name" value="Nucleotide-diphossugar_trans"/>
</dbReference>